<sequence length="259" mass="27687">MMQVRVHVCLQHRSYPQFFFVIPFWLVKSQRASIAAAEPCNADDAAARACGEEVDEETYGATPWLRKSKGWMKRKRGCQADEEDGKVAVDADVEEEEEEKEDEAQEEQPRERGDGANSTPAAHATPDEGTAGAGGGADGGDGWFVFELGEHTLHVHPASGRVCAMEPEGAVVGEFDPEAGEIALFAEDAEAVVRPPRAAARGRRRGCRHLQLAEGGAARRSSGGAGDPAGGGCSCGQARAARAREERPRGLPAARGRRR</sequence>
<dbReference type="Proteomes" id="UP001189429">
    <property type="component" value="Unassembled WGS sequence"/>
</dbReference>
<feature type="region of interest" description="Disordered" evidence="1">
    <location>
        <begin position="72"/>
        <end position="138"/>
    </location>
</feature>
<evidence type="ECO:0000256" key="1">
    <source>
        <dbReference type="SAM" id="MobiDB-lite"/>
    </source>
</evidence>
<name>A0ABN9TB80_9DINO</name>
<evidence type="ECO:0000313" key="2">
    <source>
        <dbReference type="EMBL" id="CAK0842413.1"/>
    </source>
</evidence>
<feature type="compositionally biased region" description="Gly residues" evidence="1">
    <location>
        <begin position="223"/>
        <end position="234"/>
    </location>
</feature>
<accession>A0ABN9TB80</accession>
<dbReference type="EMBL" id="CAUYUJ010014520">
    <property type="protein sequence ID" value="CAK0842413.1"/>
    <property type="molecule type" value="Genomic_DNA"/>
</dbReference>
<gene>
    <name evidence="2" type="ORF">PCOR1329_LOCUS37275</name>
</gene>
<protein>
    <submittedName>
        <fullName evidence="2">Uncharacterized protein</fullName>
    </submittedName>
</protein>
<comment type="caution">
    <text evidence="2">The sequence shown here is derived from an EMBL/GenBank/DDBJ whole genome shotgun (WGS) entry which is preliminary data.</text>
</comment>
<evidence type="ECO:0000313" key="3">
    <source>
        <dbReference type="Proteomes" id="UP001189429"/>
    </source>
</evidence>
<feature type="compositionally biased region" description="Acidic residues" evidence="1">
    <location>
        <begin position="91"/>
        <end position="106"/>
    </location>
</feature>
<reference evidence="2" key="1">
    <citation type="submission" date="2023-10" db="EMBL/GenBank/DDBJ databases">
        <authorList>
            <person name="Chen Y."/>
            <person name="Shah S."/>
            <person name="Dougan E. K."/>
            <person name="Thang M."/>
            <person name="Chan C."/>
        </authorList>
    </citation>
    <scope>NUCLEOTIDE SEQUENCE [LARGE SCALE GENOMIC DNA]</scope>
</reference>
<feature type="compositionally biased region" description="Low complexity" evidence="1">
    <location>
        <begin position="250"/>
        <end position="259"/>
    </location>
</feature>
<organism evidence="2 3">
    <name type="scientific">Prorocentrum cordatum</name>
    <dbReference type="NCBI Taxonomy" id="2364126"/>
    <lineage>
        <taxon>Eukaryota</taxon>
        <taxon>Sar</taxon>
        <taxon>Alveolata</taxon>
        <taxon>Dinophyceae</taxon>
        <taxon>Prorocentrales</taxon>
        <taxon>Prorocentraceae</taxon>
        <taxon>Prorocentrum</taxon>
    </lineage>
</organism>
<proteinExistence type="predicted"/>
<feature type="region of interest" description="Disordered" evidence="1">
    <location>
        <begin position="212"/>
        <end position="259"/>
    </location>
</feature>
<keyword evidence="3" id="KW-1185">Reference proteome</keyword>